<proteinExistence type="inferred from homology"/>
<dbReference type="EMBL" id="BTGU01005398">
    <property type="protein sequence ID" value="GMN22644.1"/>
    <property type="molecule type" value="Genomic_DNA"/>
</dbReference>
<gene>
    <name evidence="7" type="ORF">TIFTF001_047465</name>
</gene>
<dbReference type="GO" id="GO:0016705">
    <property type="term" value="F:oxidoreductase activity, acting on paired donors, with incorporation or reduction of molecular oxygen"/>
    <property type="evidence" value="ECO:0007669"/>
    <property type="project" value="InterPro"/>
</dbReference>
<dbReference type="GO" id="GO:0004497">
    <property type="term" value="F:monooxygenase activity"/>
    <property type="evidence" value="ECO:0007669"/>
    <property type="project" value="InterPro"/>
</dbReference>
<evidence type="ECO:0000256" key="5">
    <source>
        <dbReference type="ARBA" id="ARBA00023004"/>
    </source>
</evidence>
<dbReference type="Gene3D" id="1.10.630.10">
    <property type="entry name" value="Cytochrome P450"/>
    <property type="match status" value="1"/>
</dbReference>
<organism evidence="7 8">
    <name type="scientific">Ficus carica</name>
    <name type="common">Common fig</name>
    <dbReference type="NCBI Taxonomy" id="3494"/>
    <lineage>
        <taxon>Eukaryota</taxon>
        <taxon>Viridiplantae</taxon>
        <taxon>Streptophyta</taxon>
        <taxon>Embryophyta</taxon>
        <taxon>Tracheophyta</taxon>
        <taxon>Spermatophyta</taxon>
        <taxon>Magnoliopsida</taxon>
        <taxon>eudicotyledons</taxon>
        <taxon>Gunneridae</taxon>
        <taxon>Pentapetalae</taxon>
        <taxon>rosids</taxon>
        <taxon>fabids</taxon>
        <taxon>Rosales</taxon>
        <taxon>Moraceae</taxon>
        <taxon>Ficeae</taxon>
        <taxon>Ficus</taxon>
    </lineage>
</organism>
<evidence type="ECO:0008006" key="9">
    <source>
        <dbReference type="Google" id="ProtNLM"/>
    </source>
</evidence>
<evidence type="ECO:0000256" key="4">
    <source>
        <dbReference type="ARBA" id="ARBA00023002"/>
    </source>
</evidence>
<accession>A0AA88CZK0</accession>
<keyword evidence="6" id="KW-0472">Membrane</keyword>
<dbReference type="InterPro" id="IPR036396">
    <property type="entry name" value="Cyt_P450_sf"/>
</dbReference>
<name>A0AA88CZK0_FICCA</name>
<keyword evidence="4" id="KW-0560">Oxidoreductase</keyword>
<keyword evidence="6" id="KW-0812">Transmembrane</keyword>
<keyword evidence="6" id="KW-1133">Transmembrane helix</keyword>
<evidence type="ECO:0000256" key="6">
    <source>
        <dbReference type="SAM" id="Phobius"/>
    </source>
</evidence>
<dbReference type="Proteomes" id="UP001187192">
    <property type="component" value="Unassembled WGS sequence"/>
</dbReference>
<evidence type="ECO:0000256" key="2">
    <source>
        <dbReference type="ARBA" id="ARBA00022617"/>
    </source>
</evidence>
<evidence type="ECO:0000256" key="3">
    <source>
        <dbReference type="ARBA" id="ARBA00022723"/>
    </source>
</evidence>
<evidence type="ECO:0000256" key="1">
    <source>
        <dbReference type="ARBA" id="ARBA00010617"/>
    </source>
</evidence>
<reference evidence="7" key="1">
    <citation type="submission" date="2023-07" db="EMBL/GenBank/DDBJ databases">
        <title>draft genome sequence of fig (Ficus carica).</title>
        <authorList>
            <person name="Takahashi T."/>
            <person name="Nishimura K."/>
        </authorList>
    </citation>
    <scope>NUCLEOTIDE SEQUENCE</scope>
</reference>
<evidence type="ECO:0000313" key="8">
    <source>
        <dbReference type="Proteomes" id="UP001187192"/>
    </source>
</evidence>
<keyword evidence="5" id="KW-0408">Iron</keyword>
<dbReference type="GO" id="GO:0020037">
    <property type="term" value="F:heme binding"/>
    <property type="evidence" value="ECO:0007669"/>
    <property type="project" value="InterPro"/>
</dbReference>
<protein>
    <recommendedName>
        <fullName evidence="9">Cytochrome P450</fullName>
    </recommendedName>
</protein>
<evidence type="ECO:0000313" key="7">
    <source>
        <dbReference type="EMBL" id="GMN22644.1"/>
    </source>
</evidence>
<keyword evidence="3" id="KW-0479">Metal-binding</keyword>
<keyword evidence="2" id="KW-0349">Heme</keyword>
<dbReference type="SUPFAM" id="SSF48264">
    <property type="entry name" value="Cytochrome P450"/>
    <property type="match status" value="1"/>
</dbReference>
<dbReference type="GO" id="GO:0005506">
    <property type="term" value="F:iron ion binding"/>
    <property type="evidence" value="ECO:0007669"/>
    <property type="project" value="InterPro"/>
</dbReference>
<dbReference type="AlphaFoldDB" id="A0AA88CZK0"/>
<feature type="non-terminal residue" evidence="7">
    <location>
        <position position="1"/>
    </location>
</feature>
<comment type="caution">
    <text evidence="7">The sequence shown here is derived from an EMBL/GenBank/DDBJ whole genome shotgun (WGS) entry which is preliminary data.</text>
</comment>
<dbReference type="PANTHER" id="PTHR47955">
    <property type="entry name" value="CYTOCHROME P450 FAMILY 71 PROTEIN"/>
    <property type="match status" value="1"/>
</dbReference>
<keyword evidence="8" id="KW-1185">Reference proteome</keyword>
<sequence>MDFQFSSFPILVCLFCFVFTLLNILKRPSKSVTSTSKLPPGPWKLPITGNLQQLLGLFPHHAFRDLAGKYGPLIIFSSTYTITARAAFGKKNKDQEEFILLVKESTKIASGLDLADVFPSLSFLHPLIFGTRAQLEKLHQKSD</sequence>
<feature type="transmembrane region" description="Helical" evidence="6">
    <location>
        <begin position="6"/>
        <end position="25"/>
    </location>
</feature>
<dbReference type="PANTHER" id="PTHR47955:SF8">
    <property type="entry name" value="CYTOCHROME P450 71D11-LIKE"/>
    <property type="match status" value="1"/>
</dbReference>
<comment type="similarity">
    <text evidence="1">Belongs to the cytochrome P450 family.</text>
</comment>